<evidence type="ECO:0000256" key="12">
    <source>
        <dbReference type="ARBA" id="ARBA00023204"/>
    </source>
</evidence>
<dbReference type="Gene3D" id="1.10.340.30">
    <property type="entry name" value="Hypothetical protein, domain 2"/>
    <property type="match status" value="1"/>
</dbReference>
<keyword evidence="7" id="KW-0479">Metal-binding</keyword>
<keyword evidence="8 14" id="KW-0227">DNA damage</keyword>
<evidence type="ECO:0000256" key="4">
    <source>
        <dbReference type="ARBA" id="ARBA00012045"/>
    </source>
</evidence>
<dbReference type="PANTHER" id="PTHR42944">
    <property type="entry name" value="ADENINE DNA GLYCOSYLASE"/>
    <property type="match status" value="1"/>
</dbReference>
<dbReference type="STRING" id="679937.Bcop_0891"/>
<accession>F3ZU01</accession>
<dbReference type="GO" id="GO:0000701">
    <property type="term" value="F:purine-specific mismatch base pair DNA N-glycosylase activity"/>
    <property type="evidence" value="ECO:0007669"/>
    <property type="project" value="UniProtKB-EC"/>
</dbReference>
<dbReference type="InterPro" id="IPR005760">
    <property type="entry name" value="A/G_AdeGlyc_MutY"/>
</dbReference>
<dbReference type="Pfam" id="PF00633">
    <property type="entry name" value="HHH"/>
    <property type="match status" value="1"/>
</dbReference>
<dbReference type="OrthoDB" id="9802365at2"/>
<dbReference type="Gene3D" id="3.90.79.10">
    <property type="entry name" value="Nucleoside Triphosphate Pyrophosphohydrolase"/>
    <property type="match status" value="1"/>
</dbReference>
<dbReference type="InterPro" id="IPR011257">
    <property type="entry name" value="DNA_glycosylase"/>
</dbReference>
<keyword evidence="9" id="KW-0378">Hydrolase</keyword>
<evidence type="ECO:0000256" key="9">
    <source>
        <dbReference type="ARBA" id="ARBA00022801"/>
    </source>
</evidence>
<dbReference type="Proteomes" id="UP000018439">
    <property type="component" value="Chromosome"/>
</dbReference>
<feature type="domain" description="HhH-GPD" evidence="15">
    <location>
        <begin position="36"/>
        <end position="183"/>
    </location>
</feature>
<sequence>MEFFGKEIEKWFDEYGRDLPWRKTKDPYLIWISEVILQQTRVVQGFDYYMKFKTRFPNVEALASAEEDEVLKYWQGLGYYSRARNLHAAAKSIQGDFPSTYKEVLALKGVGAYTAAAICSFAYDMPYAVVDGNVYRVLSRYLGISTPIDSSLGKKEFSDIAQELLDKNNPAKYNQAIMDFGAIQCVPKNPACEDCPLVDSCYAYAHQMVSDLPVKKGMVKVRDRYLNFFYIVQGDYTYIEKRVGKDIWQNLYQLPLIESDRSLPLIELLEKYKTSDIFLKMSRPSIKLIVDDYKHILSHQHLHTTFYQIEVDDNYQLADGYLKIKRADLDEYAIPRLIHLFLEKYIVFE</sequence>
<dbReference type="GO" id="GO:0006284">
    <property type="term" value="P:base-excision repair"/>
    <property type="evidence" value="ECO:0007669"/>
    <property type="project" value="UniProtKB-UniRule"/>
</dbReference>
<dbReference type="EC" id="3.2.2.31" evidence="4 14"/>
<dbReference type="Pfam" id="PF00730">
    <property type="entry name" value="HhH-GPD"/>
    <property type="match status" value="1"/>
</dbReference>
<dbReference type="PROSITE" id="PS00764">
    <property type="entry name" value="ENDONUCLEASE_III_1"/>
    <property type="match status" value="1"/>
</dbReference>
<keyword evidence="10 14" id="KW-0408">Iron</keyword>
<reference evidence="16 17" key="1">
    <citation type="journal article" date="2011" name="Stand. Genomic Sci.">
        <title>Non-contiguous finished genome sequence of Bacteroides coprosuis type strain (PC139).</title>
        <authorList>
            <person name="Land M."/>
            <person name="Held B."/>
            <person name="Gronow S."/>
            <person name="Abt B."/>
            <person name="Lucas S."/>
            <person name="Del Rio T.G."/>
            <person name="Nolan M."/>
            <person name="Tice H."/>
            <person name="Cheng J.F."/>
            <person name="Pitluck S."/>
            <person name="Liolios K."/>
            <person name="Pagani I."/>
            <person name="Ivanova N."/>
            <person name="Mavromatis K."/>
            <person name="Mikhailova N."/>
            <person name="Pati A."/>
            <person name="Tapia R."/>
            <person name="Han C."/>
            <person name="Goodwin L."/>
            <person name="Chen A."/>
            <person name="Palaniappan K."/>
            <person name="Hauser L."/>
            <person name="Brambilla E.M."/>
            <person name="Rohde M."/>
            <person name="Goker M."/>
            <person name="Detter J.C."/>
            <person name="Woyke T."/>
            <person name="Bristow J."/>
            <person name="Eisen J.A."/>
            <person name="Markowitz V."/>
            <person name="Hugenholtz P."/>
            <person name="Kyrpides N.C."/>
            <person name="Klenk H.P."/>
            <person name="Lapidus A."/>
        </authorList>
    </citation>
    <scope>NUCLEOTIDE SEQUENCE</scope>
    <source>
        <strain evidence="16 17">DSM 18011</strain>
    </source>
</reference>
<dbReference type="InterPro" id="IPR023170">
    <property type="entry name" value="HhH_base_excis_C"/>
</dbReference>
<dbReference type="NCBIfam" id="TIGR01084">
    <property type="entry name" value="mutY"/>
    <property type="match status" value="1"/>
</dbReference>
<evidence type="ECO:0000256" key="5">
    <source>
        <dbReference type="ARBA" id="ARBA00022023"/>
    </source>
</evidence>
<comment type="cofactor">
    <cofactor evidence="14">
        <name>[4Fe-4S] cluster</name>
        <dbReference type="ChEBI" id="CHEBI:49883"/>
    </cofactor>
    <text evidence="14">Binds 1 [4Fe-4S] cluster.</text>
</comment>
<evidence type="ECO:0000313" key="17">
    <source>
        <dbReference type="Proteomes" id="UP000018439"/>
    </source>
</evidence>
<dbReference type="InterPro" id="IPR003651">
    <property type="entry name" value="Endonuclease3_FeS-loop_motif"/>
</dbReference>
<dbReference type="InterPro" id="IPR015797">
    <property type="entry name" value="NUDIX_hydrolase-like_dom_sf"/>
</dbReference>
<evidence type="ECO:0000256" key="14">
    <source>
        <dbReference type="RuleBase" id="RU365096"/>
    </source>
</evidence>
<comment type="similarity">
    <text evidence="3 14">Belongs to the Nth/MutY family.</text>
</comment>
<dbReference type="AlphaFoldDB" id="F3ZU01"/>
<evidence type="ECO:0000259" key="15">
    <source>
        <dbReference type="SMART" id="SM00478"/>
    </source>
</evidence>
<evidence type="ECO:0000256" key="1">
    <source>
        <dbReference type="ARBA" id="ARBA00000843"/>
    </source>
</evidence>
<gene>
    <name evidence="16" type="ORF">Bcop_0891</name>
</gene>
<dbReference type="InterPro" id="IPR000445">
    <property type="entry name" value="HhH_motif"/>
</dbReference>
<evidence type="ECO:0000256" key="2">
    <source>
        <dbReference type="ARBA" id="ARBA00002933"/>
    </source>
</evidence>
<dbReference type="InterPro" id="IPR003265">
    <property type="entry name" value="HhH-GPD_domain"/>
</dbReference>
<keyword evidence="17" id="KW-1185">Reference proteome</keyword>
<dbReference type="EMBL" id="CM001167">
    <property type="protein sequence ID" value="EGJ71102.1"/>
    <property type="molecule type" value="Genomic_DNA"/>
</dbReference>
<keyword evidence="11" id="KW-0411">Iron-sulfur</keyword>
<dbReference type="HOGENOM" id="CLU_012862_0_3_10"/>
<comment type="function">
    <text evidence="2">Adenine glycosylase active on G-A mispairs. MutY also corrects error-prone DNA synthesis past GO lesions which are due to the oxidatively damaged form of guanine: 7,8-dihydro-8-oxoguanine (8-oxo-dGTP).</text>
</comment>
<dbReference type="PANTHER" id="PTHR42944:SF1">
    <property type="entry name" value="ADENINE DNA GLYCOSYLASE"/>
    <property type="match status" value="1"/>
</dbReference>
<dbReference type="Gene3D" id="1.10.1670.10">
    <property type="entry name" value="Helix-hairpin-Helix base-excision DNA repair enzymes (C-terminal)"/>
    <property type="match status" value="1"/>
</dbReference>
<dbReference type="GO" id="GO:0046872">
    <property type="term" value="F:metal ion binding"/>
    <property type="evidence" value="ECO:0007669"/>
    <property type="project" value="UniProtKB-UniRule"/>
</dbReference>
<evidence type="ECO:0000256" key="6">
    <source>
        <dbReference type="ARBA" id="ARBA00022485"/>
    </source>
</evidence>
<dbReference type="SMART" id="SM00478">
    <property type="entry name" value="ENDO3c"/>
    <property type="match status" value="1"/>
</dbReference>
<dbReference type="Pfam" id="PF14815">
    <property type="entry name" value="NUDIX_4"/>
    <property type="match status" value="1"/>
</dbReference>
<dbReference type="SUPFAM" id="SSF48150">
    <property type="entry name" value="DNA-glycosylase"/>
    <property type="match status" value="1"/>
</dbReference>
<comment type="catalytic activity">
    <reaction evidence="1 14">
        <text>Hydrolyzes free adenine bases from 7,8-dihydro-8-oxoguanine:adenine mismatched double-stranded DNA, leaving an apurinic site.</text>
        <dbReference type="EC" id="3.2.2.31"/>
    </reaction>
</comment>
<dbReference type="CDD" id="cd00056">
    <property type="entry name" value="ENDO3c"/>
    <property type="match status" value="1"/>
</dbReference>
<dbReference type="InterPro" id="IPR044298">
    <property type="entry name" value="MIG/MutY"/>
</dbReference>
<dbReference type="GO" id="GO:0034039">
    <property type="term" value="F:8-oxo-7,8-dihydroguanine DNA N-glycosylase activity"/>
    <property type="evidence" value="ECO:0007669"/>
    <property type="project" value="TreeGrafter"/>
</dbReference>
<protein>
    <recommendedName>
        <fullName evidence="5 14">Adenine DNA glycosylase</fullName>
        <ecNumber evidence="4 14">3.2.2.31</ecNumber>
    </recommendedName>
</protein>
<keyword evidence="13 14" id="KW-0326">Glycosidase</keyword>
<evidence type="ECO:0000256" key="13">
    <source>
        <dbReference type="ARBA" id="ARBA00023295"/>
    </source>
</evidence>
<dbReference type="GO" id="GO:0006298">
    <property type="term" value="P:mismatch repair"/>
    <property type="evidence" value="ECO:0007669"/>
    <property type="project" value="TreeGrafter"/>
</dbReference>
<evidence type="ECO:0000256" key="11">
    <source>
        <dbReference type="ARBA" id="ARBA00023014"/>
    </source>
</evidence>
<dbReference type="InterPro" id="IPR029119">
    <property type="entry name" value="MutY_C"/>
</dbReference>
<keyword evidence="12" id="KW-0234">DNA repair</keyword>
<evidence type="ECO:0000256" key="10">
    <source>
        <dbReference type="ARBA" id="ARBA00023004"/>
    </source>
</evidence>
<proteinExistence type="inferred from homology"/>
<dbReference type="GO" id="GO:0051539">
    <property type="term" value="F:4 iron, 4 sulfur cluster binding"/>
    <property type="evidence" value="ECO:0007669"/>
    <property type="project" value="UniProtKB-UniRule"/>
</dbReference>
<dbReference type="SUPFAM" id="SSF55811">
    <property type="entry name" value="Nudix"/>
    <property type="match status" value="1"/>
</dbReference>
<dbReference type="CDD" id="cd03431">
    <property type="entry name" value="NUDIX_DNA_Glycosylase_C-MutY"/>
    <property type="match status" value="1"/>
</dbReference>
<name>F3ZU01_9BACE</name>
<dbReference type="GO" id="GO:0032357">
    <property type="term" value="F:oxidized purine DNA binding"/>
    <property type="evidence" value="ECO:0007669"/>
    <property type="project" value="TreeGrafter"/>
</dbReference>
<evidence type="ECO:0000256" key="7">
    <source>
        <dbReference type="ARBA" id="ARBA00022723"/>
    </source>
</evidence>
<dbReference type="InterPro" id="IPR004035">
    <property type="entry name" value="Endouclease-III_FeS-bd_BS"/>
</dbReference>
<organism evidence="16 17">
    <name type="scientific">Bacteroides coprosuis DSM 18011</name>
    <dbReference type="NCBI Taxonomy" id="679937"/>
    <lineage>
        <taxon>Bacteria</taxon>
        <taxon>Pseudomonadati</taxon>
        <taxon>Bacteroidota</taxon>
        <taxon>Bacteroidia</taxon>
        <taxon>Bacteroidales</taxon>
        <taxon>Bacteroidaceae</taxon>
        <taxon>Bacteroides</taxon>
    </lineage>
</organism>
<dbReference type="GO" id="GO:0035485">
    <property type="term" value="F:adenine/guanine mispair binding"/>
    <property type="evidence" value="ECO:0007669"/>
    <property type="project" value="TreeGrafter"/>
</dbReference>
<evidence type="ECO:0000256" key="3">
    <source>
        <dbReference type="ARBA" id="ARBA00008343"/>
    </source>
</evidence>
<dbReference type="eggNOG" id="COG1194">
    <property type="taxonomic scope" value="Bacteria"/>
</dbReference>
<evidence type="ECO:0000256" key="8">
    <source>
        <dbReference type="ARBA" id="ARBA00022763"/>
    </source>
</evidence>
<evidence type="ECO:0000313" key="16">
    <source>
        <dbReference type="EMBL" id="EGJ71102.1"/>
    </source>
</evidence>
<keyword evidence="6" id="KW-0004">4Fe-4S</keyword>
<dbReference type="Pfam" id="PF10576">
    <property type="entry name" value="EndIII_4Fe-2S"/>
    <property type="match status" value="1"/>
</dbReference>